<reference evidence="1" key="1">
    <citation type="journal article" date="2020" name="Nature">
        <title>Giant virus diversity and host interactions through global metagenomics.</title>
        <authorList>
            <person name="Schulz F."/>
            <person name="Roux S."/>
            <person name="Paez-Espino D."/>
            <person name="Jungbluth S."/>
            <person name="Walsh D.A."/>
            <person name="Denef V.J."/>
            <person name="McMahon K.D."/>
            <person name="Konstantinidis K.T."/>
            <person name="Eloe-Fadrosh E.A."/>
            <person name="Kyrpides N.C."/>
            <person name="Woyke T."/>
        </authorList>
    </citation>
    <scope>NUCLEOTIDE SEQUENCE</scope>
    <source>
        <strain evidence="1">GVMAG-M-3300023179-59</strain>
    </source>
</reference>
<dbReference type="EMBL" id="MN739849">
    <property type="protein sequence ID" value="QHT74329.1"/>
    <property type="molecule type" value="Genomic_DNA"/>
</dbReference>
<protein>
    <submittedName>
        <fullName evidence="1">Uncharacterized protein</fullName>
    </submittedName>
</protein>
<proteinExistence type="predicted"/>
<organism evidence="1">
    <name type="scientific">viral metagenome</name>
    <dbReference type="NCBI Taxonomy" id="1070528"/>
    <lineage>
        <taxon>unclassified sequences</taxon>
        <taxon>metagenomes</taxon>
        <taxon>organismal metagenomes</taxon>
    </lineage>
</organism>
<evidence type="ECO:0000313" key="1">
    <source>
        <dbReference type="EMBL" id="QHT74329.1"/>
    </source>
</evidence>
<name>A0A6C0H1L1_9ZZZZ</name>
<dbReference type="AlphaFoldDB" id="A0A6C0H1L1"/>
<sequence>MFSNQPEILSNAYPIIKETVPQSALGYHTNNKYPQFPPLMSDGRSITASWQPEAALNNQLIQSNNIQSNWQYRRYLTTHAKEVMETNFREASNDTGFFTKRAAAEMPTIDKNQVSGMAATPFLYSSILDNSKPKGFETSDLKDIYLSREQLDARRISPVITQEDFLKMRR</sequence>
<accession>A0A6C0H1L1</accession>